<dbReference type="AlphaFoldDB" id="A0A0N5BEP1"/>
<protein>
    <submittedName>
        <fullName evidence="2">Uncharacterized protein</fullName>
    </submittedName>
</protein>
<dbReference type="WBParaSite" id="SPAL_0000446600.1">
    <property type="protein sequence ID" value="SPAL_0000446600.1"/>
    <property type="gene ID" value="SPAL_0000446600"/>
</dbReference>
<name>A0A0N5BEP1_STREA</name>
<sequence length="157" mass="18424">MCTLHSTNFLMMAYLYTHRLIYFYTTKPQLQQIQQQQQLQQLQQQRQNQLLVSKIQLQETIQKLHEEQKLQEKLILQQKIIEPGTIEKLLVEEDNLLSEQQKFVLDQNKVIEQQSDTPTTILYIPQQGSVQTIGNVSANISHQNIPSFQINSTLFND</sequence>
<evidence type="ECO:0000313" key="2">
    <source>
        <dbReference type="WBParaSite" id="SPAL_0000446600.1"/>
    </source>
</evidence>
<keyword evidence="1" id="KW-1185">Reference proteome</keyword>
<proteinExistence type="predicted"/>
<accession>A0A0N5BEP1</accession>
<dbReference type="Proteomes" id="UP000046392">
    <property type="component" value="Unplaced"/>
</dbReference>
<reference evidence="2" key="1">
    <citation type="submission" date="2017-02" db="UniProtKB">
        <authorList>
            <consortium name="WormBaseParasite"/>
        </authorList>
    </citation>
    <scope>IDENTIFICATION</scope>
</reference>
<organism evidence="1 2">
    <name type="scientific">Strongyloides papillosus</name>
    <name type="common">Intestinal threadworm</name>
    <dbReference type="NCBI Taxonomy" id="174720"/>
    <lineage>
        <taxon>Eukaryota</taxon>
        <taxon>Metazoa</taxon>
        <taxon>Ecdysozoa</taxon>
        <taxon>Nematoda</taxon>
        <taxon>Chromadorea</taxon>
        <taxon>Rhabditida</taxon>
        <taxon>Tylenchina</taxon>
        <taxon>Panagrolaimomorpha</taxon>
        <taxon>Strongyloidoidea</taxon>
        <taxon>Strongyloididae</taxon>
        <taxon>Strongyloides</taxon>
    </lineage>
</organism>
<evidence type="ECO:0000313" key="1">
    <source>
        <dbReference type="Proteomes" id="UP000046392"/>
    </source>
</evidence>
<dbReference type="STRING" id="174720.A0A0N5BEP1"/>